<keyword evidence="1 3" id="KW-0413">Isomerase</keyword>
<dbReference type="PANTHER" id="PTHR47245">
    <property type="entry name" value="PEPTIDYLPROLYL ISOMERASE"/>
    <property type="match status" value="1"/>
</dbReference>
<evidence type="ECO:0000256" key="1">
    <source>
        <dbReference type="PROSITE-ProRule" id="PRU00278"/>
    </source>
</evidence>
<protein>
    <submittedName>
        <fullName evidence="3">Peptidylprolyl isomerase</fullName>
    </submittedName>
</protein>
<proteinExistence type="predicted"/>
<evidence type="ECO:0000313" key="3">
    <source>
        <dbReference type="EMBL" id="TPV33907.1"/>
    </source>
</evidence>
<dbReference type="PROSITE" id="PS50198">
    <property type="entry name" value="PPIC_PPIASE_2"/>
    <property type="match status" value="2"/>
</dbReference>
<evidence type="ECO:0000259" key="2">
    <source>
        <dbReference type="PROSITE" id="PS50198"/>
    </source>
</evidence>
<dbReference type="Gene3D" id="3.10.50.40">
    <property type="match status" value="2"/>
</dbReference>
<dbReference type="PANTHER" id="PTHR47245:SF2">
    <property type="entry name" value="PEPTIDYL-PROLYL CIS-TRANS ISOMERASE HP_0175-RELATED"/>
    <property type="match status" value="1"/>
</dbReference>
<dbReference type="InterPro" id="IPR046357">
    <property type="entry name" value="PPIase_dom_sf"/>
</dbReference>
<dbReference type="AlphaFoldDB" id="A0A506PLC0"/>
<dbReference type="GO" id="GO:0003755">
    <property type="term" value="F:peptidyl-prolyl cis-trans isomerase activity"/>
    <property type="evidence" value="ECO:0007669"/>
    <property type="project" value="UniProtKB-KW"/>
</dbReference>
<gene>
    <name evidence="3" type="ORF">FJ651_07045</name>
</gene>
<evidence type="ECO:0000313" key="4">
    <source>
        <dbReference type="Proteomes" id="UP000317332"/>
    </source>
</evidence>
<reference evidence="3 4" key="1">
    <citation type="submission" date="2019-06" db="EMBL/GenBank/DDBJ databases">
        <title>Flavobacteriaceae Paucihalobacterium erythroidium CWB-1, complete genome.</title>
        <authorList>
            <person name="Wu S."/>
        </authorList>
    </citation>
    <scope>NUCLEOTIDE SEQUENCE [LARGE SCALE GENOMIC DNA]</scope>
    <source>
        <strain evidence="3 4">CWB-1</strain>
    </source>
</reference>
<dbReference type="InterPro" id="IPR000297">
    <property type="entry name" value="PPIase_PpiC"/>
</dbReference>
<feature type="domain" description="PpiC" evidence="2">
    <location>
        <begin position="121"/>
        <end position="218"/>
    </location>
</feature>
<dbReference type="Pfam" id="PF13145">
    <property type="entry name" value="Rotamase_2"/>
    <property type="match status" value="1"/>
</dbReference>
<keyword evidence="4" id="KW-1185">Reference proteome</keyword>
<keyword evidence="1" id="KW-0697">Rotamase</keyword>
<dbReference type="EMBL" id="VHIQ01000003">
    <property type="protein sequence ID" value="TPV33907.1"/>
    <property type="molecule type" value="Genomic_DNA"/>
</dbReference>
<accession>A0A506PLC0</accession>
<sequence>MLKNLMIVLFLLVSIWVLGQKQNTEILFTVENTPITATEFIRVYNKNLDLVKDESQKDIDNYLDLYINYQLKLKEARRLKFDEEATYKREFESYKKQLLKNYISDAEVTDELVKEAYERLSFDINASHILVRIDATEKDSTIAYNKIKEFRKRALEEGFDNVRALVHDGQQIYGEELGYFSAFKMVYDFETVAYETPVGEISQPFRTQFGYHIVHVKDKRPSRGEVTVAHIMVSLNQTDKDIDTEQRINEIYRKFQQGESFESLAKQFSDDKSSANKGGVLMPFKGGQLSALEFEDVAFYLTEKNEVSKPFKTQFGWHIVKLIDKKPLESLDELKSEIQNRIQRDSRSKLINEALVKKLMAKYQIKTYPEIKPYFQSILSAEFFNRTWRIPEDLKEGIALKIDSIAYTNKDFALFLEASQKNYVGKNTGFDFIVETEYKNFVNNTITTYHETYLEYTNEEYAAILTEYRDGLLLFDLMEKEVWNKAAKDSVGLENYYNKNKATYIWNDRIDMVMASSASKADAEQVQKMLNESVALDDINTKMNNNNQKIIFTKGIYQKDNDILPVDLEFSQGVSKIYSHNDAYHVVLINEVIPSTIQSLEEARGKVVNDYQNEIETNWLVELKSRFPVEVNEKILKKVKSQLK</sequence>
<comment type="caution">
    <text evidence="3">The sequence shown here is derived from an EMBL/GenBank/DDBJ whole genome shotgun (WGS) entry which is preliminary data.</text>
</comment>
<dbReference type="InterPro" id="IPR050245">
    <property type="entry name" value="PrsA_foldase"/>
</dbReference>
<dbReference type="SUPFAM" id="SSF54534">
    <property type="entry name" value="FKBP-like"/>
    <property type="match status" value="2"/>
</dbReference>
<name>A0A506PLC0_9FLAO</name>
<dbReference type="RefSeq" id="WP_140989780.1">
    <property type="nucleotide sequence ID" value="NZ_VHIQ01000003.1"/>
</dbReference>
<dbReference type="Pfam" id="PF00639">
    <property type="entry name" value="Rotamase"/>
    <property type="match status" value="2"/>
</dbReference>
<feature type="domain" description="PpiC" evidence="2">
    <location>
        <begin position="223"/>
        <end position="324"/>
    </location>
</feature>
<dbReference type="OrthoDB" id="14196at2"/>
<dbReference type="Proteomes" id="UP000317332">
    <property type="component" value="Unassembled WGS sequence"/>
</dbReference>
<organism evidence="3 4">
    <name type="scientific">Paucihalobacter ruber</name>
    <dbReference type="NCBI Taxonomy" id="2567861"/>
    <lineage>
        <taxon>Bacteria</taxon>
        <taxon>Pseudomonadati</taxon>
        <taxon>Bacteroidota</taxon>
        <taxon>Flavobacteriia</taxon>
        <taxon>Flavobacteriales</taxon>
        <taxon>Flavobacteriaceae</taxon>
        <taxon>Paucihalobacter</taxon>
    </lineage>
</organism>